<evidence type="ECO:0000259" key="9">
    <source>
        <dbReference type="Pfam" id="PF12704"/>
    </source>
</evidence>
<dbReference type="InterPro" id="IPR050250">
    <property type="entry name" value="Macrolide_Exporter_MacB"/>
</dbReference>
<dbReference type="Pfam" id="PF12704">
    <property type="entry name" value="MacB_PCD"/>
    <property type="match status" value="2"/>
</dbReference>
<dbReference type="NCBIfam" id="TIGR03434">
    <property type="entry name" value="ADOP"/>
    <property type="match status" value="1"/>
</dbReference>
<feature type="transmembrane region" description="Helical" evidence="7">
    <location>
        <begin position="403"/>
        <end position="424"/>
    </location>
</feature>
<feature type="domain" description="MacB-like periplasmic core" evidence="9">
    <location>
        <begin position="89"/>
        <end position="303"/>
    </location>
</feature>
<evidence type="ECO:0000256" key="1">
    <source>
        <dbReference type="ARBA" id="ARBA00004651"/>
    </source>
</evidence>
<dbReference type="AlphaFoldDB" id="A0A7V8NQG9"/>
<evidence type="ECO:0000256" key="6">
    <source>
        <dbReference type="ARBA" id="ARBA00038076"/>
    </source>
</evidence>
<dbReference type="GO" id="GO:0022857">
    <property type="term" value="F:transmembrane transporter activity"/>
    <property type="evidence" value="ECO:0007669"/>
    <property type="project" value="TreeGrafter"/>
</dbReference>
<keyword evidence="5 7" id="KW-0472">Membrane</keyword>
<evidence type="ECO:0000256" key="3">
    <source>
        <dbReference type="ARBA" id="ARBA00022692"/>
    </source>
</evidence>
<dbReference type="InterPro" id="IPR017800">
    <property type="entry name" value="ADOP"/>
</dbReference>
<evidence type="ECO:0000256" key="5">
    <source>
        <dbReference type="ARBA" id="ARBA00023136"/>
    </source>
</evidence>
<name>A0A7V8NQG9_9BACT</name>
<organism evidence="10 11">
    <name type="scientific">Candidatus Acidiferrum panamense</name>
    <dbReference type="NCBI Taxonomy" id="2741543"/>
    <lineage>
        <taxon>Bacteria</taxon>
        <taxon>Pseudomonadati</taxon>
        <taxon>Acidobacteriota</taxon>
        <taxon>Terriglobia</taxon>
        <taxon>Candidatus Acidiferrales</taxon>
        <taxon>Candidatus Acidiferrum</taxon>
    </lineage>
</organism>
<dbReference type="PANTHER" id="PTHR30572">
    <property type="entry name" value="MEMBRANE COMPONENT OF TRANSPORTER-RELATED"/>
    <property type="match status" value="1"/>
</dbReference>
<dbReference type="InterPro" id="IPR025857">
    <property type="entry name" value="MacB_PCD"/>
</dbReference>
<keyword evidence="2" id="KW-1003">Cell membrane</keyword>
<evidence type="ECO:0000313" key="11">
    <source>
        <dbReference type="Proteomes" id="UP000567293"/>
    </source>
</evidence>
<feature type="domain" description="ABC3 transporter permease C-terminal" evidence="8">
    <location>
        <begin position="355"/>
        <end position="468"/>
    </location>
</feature>
<accession>A0A7V8NQG9</accession>
<evidence type="ECO:0000256" key="4">
    <source>
        <dbReference type="ARBA" id="ARBA00022989"/>
    </source>
</evidence>
<comment type="subcellular location">
    <subcellularLocation>
        <location evidence="1">Cell membrane</location>
        <topology evidence="1">Multi-pass membrane protein</topology>
    </subcellularLocation>
</comment>
<evidence type="ECO:0000259" key="8">
    <source>
        <dbReference type="Pfam" id="PF02687"/>
    </source>
</evidence>
<evidence type="ECO:0000256" key="2">
    <source>
        <dbReference type="ARBA" id="ARBA00022475"/>
    </source>
</evidence>
<keyword evidence="4 7" id="KW-1133">Transmembrane helix</keyword>
<reference evidence="10" key="1">
    <citation type="submission" date="2020-06" db="EMBL/GenBank/DDBJ databases">
        <title>Legume-microbial interactions unlock mineral nutrients during tropical forest succession.</title>
        <authorList>
            <person name="Epihov D.Z."/>
        </authorList>
    </citation>
    <scope>NUCLEOTIDE SEQUENCE [LARGE SCALE GENOMIC DNA]</scope>
    <source>
        <strain evidence="10">Pan2503</strain>
    </source>
</reference>
<sequence length="829" mass="91732">MFWRNYLRRDEADREWREEMEAHIEMATDAFLAQGLTPEEARSAALKQAGNLIALREEIYQMNGIVLLDTLLSDLRYALRGLRHNPSFTAAALLTLALGIGANTAIFGVIDSILIRPLAYPHAEALVGVWHTAPGIPAFGGITNCSPSMYFTYREQNRTFQQFGLWNSAGASVTGVAEPELPRTLFVTYGVLDALGVKPLLGRWFSQQDDMPGSAETILLTYGYWQRRFGGDKSIVGRTLTIDSRPHTVIGVMPKEFRFQHDPELILPQRFERGKVYLGEFAYNGIARLKPGVTMAQANADLAHMLGIWLNAWPTPPGYDHALFENVHFGPKIQPLKQEIVGDIGAALWVVMGTLGLVLLIACANVANLLLVRAEGRQQELAIRAALGAGWSRIAREMLLESMTLGVLGGALGLGLAYAALRILVAKGPDTLPRLGEIRIDPFVLAFVLGVSLFSGALFGVIPVWKYAGPRVAIALRGVGRTFSQGRERHQARNALVVVQVALALVLLISSGLMIRTFQQLRSVQPGFTHPEEVQILHAMIPESIAKEPERVMRIENEIMDKLAALPGVTSVGFASQAPLESLLGFRNVNPLYAEDKRFAEGQVPPLRGIRETAPGFFRTMGTRLVAGRDFTWTDLYDKRHVAMVSENLAREWWGDPRTALGKRIRENPAFPWREIVGVVQDVYDDGMQVKPPEFAYWPALMDQYWDSEHGFALRFGMFAIRSNRTATESLLAEERQVIWSLNGRQPVFLVTTLKQLYDQSMARTSFTLAMLAIAGGMAFVLGIVGIYGVIAYAVSQRTREIGIRTALGAQPTVLSRMFVRQGLLLAGV</sequence>
<dbReference type="InterPro" id="IPR047928">
    <property type="entry name" value="Perm_prefix_1"/>
</dbReference>
<dbReference type="GO" id="GO:0005886">
    <property type="term" value="C:plasma membrane"/>
    <property type="evidence" value="ECO:0007669"/>
    <property type="project" value="UniProtKB-SubCell"/>
</dbReference>
<evidence type="ECO:0000256" key="7">
    <source>
        <dbReference type="SAM" id="Phobius"/>
    </source>
</evidence>
<comment type="similarity">
    <text evidence="6">Belongs to the ABC-4 integral membrane protein family.</text>
</comment>
<dbReference type="PANTHER" id="PTHR30572:SF4">
    <property type="entry name" value="ABC TRANSPORTER PERMEASE YTRF"/>
    <property type="match status" value="1"/>
</dbReference>
<keyword evidence="3 7" id="KW-0812">Transmembrane</keyword>
<keyword evidence="11" id="KW-1185">Reference proteome</keyword>
<feature type="transmembrane region" description="Helical" evidence="7">
    <location>
        <begin position="88"/>
        <end position="110"/>
    </location>
</feature>
<feature type="transmembrane region" description="Helical" evidence="7">
    <location>
        <begin position="346"/>
        <end position="371"/>
    </location>
</feature>
<dbReference type="Pfam" id="PF02687">
    <property type="entry name" value="FtsX"/>
    <property type="match status" value="1"/>
</dbReference>
<proteinExistence type="inferred from homology"/>
<feature type="transmembrane region" description="Helical" evidence="7">
    <location>
        <begin position="444"/>
        <end position="465"/>
    </location>
</feature>
<dbReference type="NCBIfam" id="NF038403">
    <property type="entry name" value="perm_prefix_1"/>
    <property type="match status" value="1"/>
</dbReference>
<protein>
    <submittedName>
        <fullName evidence="10">ABC transporter permease</fullName>
    </submittedName>
</protein>
<feature type="transmembrane region" description="Helical" evidence="7">
    <location>
        <begin position="495"/>
        <end position="515"/>
    </location>
</feature>
<dbReference type="InterPro" id="IPR003838">
    <property type="entry name" value="ABC3_permease_C"/>
</dbReference>
<gene>
    <name evidence="10" type="ORF">HRJ53_11790</name>
</gene>
<feature type="non-terminal residue" evidence="10">
    <location>
        <position position="829"/>
    </location>
</feature>
<feature type="transmembrane region" description="Helical" evidence="7">
    <location>
        <begin position="769"/>
        <end position="795"/>
    </location>
</feature>
<comment type="caution">
    <text evidence="10">The sequence shown here is derived from an EMBL/GenBank/DDBJ whole genome shotgun (WGS) entry which is preliminary data.</text>
</comment>
<feature type="domain" description="MacB-like periplasmic core" evidence="9">
    <location>
        <begin position="586"/>
        <end position="699"/>
    </location>
</feature>
<evidence type="ECO:0000313" key="10">
    <source>
        <dbReference type="EMBL" id="MBA0085669.1"/>
    </source>
</evidence>
<dbReference type="EMBL" id="JACDQQ010001148">
    <property type="protein sequence ID" value="MBA0085669.1"/>
    <property type="molecule type" value="Genomic_DNA"/>
</dbReference>
<dbReference type="Proteomes" id="UP000567293">
    <property type="component" value="Unassembled WGS sequence"/>
</dbReference>